<protein>
    <submittedName>
        <fullName evidence="14">No apical meristem (NAM) protein</fullName>
    </submittedName>
</protein>
<dbReference type="PROSITE" id="PS51419">
    <property type="entry name" value="RAB"/>
    <property type="match status" value="1"/>
</dbReference>
<evidence type="ECO:0000313" key="14">
    <source>
        <dbReference type="EMBL" id="URD88940.1"/>
    </source>
</evidence>
<dbReference type="PROSITE" id="PS51421">
    <property type="entry name" value="RAS"/>
    <property type="match status" value="1"/>
</dbReference>
<dbReference type="GO" id="GO:0005525">
    <property type="term" value="F:GTP binding"/>
    <property type="evidence" value="ECO:0007669"/>
    <property type="project" value="UniProtKB-KW"/>
</dbReference>
<evidence type="ECO:0000259" key="13">
    <source>
        <dbReference type="PROSITE" id="PS51005"/>
    </source>
</evidence>
<evidence type="ECO:0000256" key="3">
    <source>
        <dbReference type="ARBA" id="ARBA00023015"/>
    </source>
</evidence>
<dbReference type="CDD" id="cd01868">
    <property type="entry name" value="Rab11_like"/>
    <property type="match status" value="1"/>
</dbReference>
<dbReference type="Gene3D" id="3.40.50.300">
    <property type="entry name" value="P-loop containing nucleotide triphosphate hydrolases"/>
    <property type="match status" value="1"/>
</dbReference>
<dbReference type="PRINTS" id="PR00449">
    <property type="entry name" value="RASTRNSFRMNG"/>
</dbReference>
<dbReference type="FunFam" id="3.40.50.300:FF:000067">
    <property type="entry name" value="ras-related protein RABA1f"/>
    <property type="match status" value="1"/>
</dbReference>
<dbReference type="PROSITE" id="PS51005">
    <property type="entry name" value="NAC"/>
    <property type="match status" value="1"/>
</dbReference>
<evidence type="ECO:0000313" key="15">
    <source>
        <dbReference type="Proteomes" id="UP001055439"/>
    </source>
</evidence>
<organism evidence="14 15">
    <name type="scientific">Musa troglodytarum</name>
    <name type="common">fe'i banana</name>
    <dbReference type="NCBI Taxonomy" id="320322"/>
    <lineage>
        <taxon>Eukaryota</taxon>
        <taxon>Viridiplantae</taxon>
        <taxon>Streptophyta</taxon>
        <taxon>Embryophyta</taxon>
        <taxon>Tracheophyta</taxon>
        <taxon>Spermatophyta</taxon>
        <taxon>Magnoliopsida</taxon>
        <taxon>Liliopsida</taxon>
        <taxon>Zingiberales</taxon>
        <taxon>Musaceae</taxon>
        <taxon>Musa</taxon>
    </lineage>
</organism>
<sequence>MASASSSSPSTGVPPGFRFHPTDEELLLYYLKKKVSLEKFELEVVREVDLNKIEPWDLQGTCDRRVFGDTIRCNPRRVAVVLLAFSAFRGGQERCRIGSAPQNEWYFFSHKDRKYPTGSRTNRATGAGFWKATGRDKCIRNSYKKIGMRKTLVFYRGRAPHGQKTDWIMHEYRLEDSEDAIDSAGGGEEGWVVCRVFKKKCFFKVGGDGSSGQAMENHVSVGASRQQPRALSSQYMHPNLTRHYHHFHHHNPNLYHSHMPANAYSHGQVQDLLTNHRPSGYDFAVLPGDAAAVVKPYDGGLELAAGPCEVMKDPGSSQWAVLEGMDGRLGGAAGTAQQMNAMASQRGGEMDLWGYGNGTEGSDRGEGVRAGDSEAKAKAKAMARRADEEYDYLFKVVLIGDSGVGKSNILSRFTRNEFCLESKSTIGVEFATRTLQVEGRIIKAQIWDTAGQERYRAITSAYYRGALGAVLVYDVTKPTSFENISRWLKELRDHADSNISIMLIGNKTDLKHLRAVASEDAQSYAEKEGLSFIETSALEATNVEEAFQMILGEIYRVISKKNISSDEPGLAAGVKEGKTIVVSASDSGTKKQCCSTTVEAVKNLKTDNKKRSKNHDINNRNEVMAVMRFSAESDCNSGTMKGYTSVLPGMIGFPASNSATMHPELHKSTATPYSVAPSKSSGGRYHSVTTRLVNVSQMIRLSEAATRLLLLRLQQLAKKASRPQHVPQRRPRPQSVHLQLPDHLYLPPLLR</sequence>
<dbReference type="GO" id="GO:0003924">
    <property type="term" value="F:GTPase activity"/>
    <property type="evidence" value="ECO:0007669"/>
    <property type="project" value="InterPro"/>
</dbReference>
<dbReference type="InterPro" id="IPR005225">
    <property type="entry name" value="Small_GTP-bd"/>
</dbReference>
<dbReference type="NCBIfam" id="TIGR00231">
    <property type="entry name" value="small_GTP"/>
    <property type="match status" value="1"/>
</dbReference>
<gene>
    <name evidence="14" type="ORF">MUK42_27185</name>
</gene>
<comment type="subcellular location">
    <subcellularLocation>
        <location evidence="11">Endomembrane system</location>
        <topology evidence="11">Lipid-anchor</topology>
    </subcellularLocation>
</comment>
<evidence type="ECO:0000256" key="8">
    <source>
        <dbReference type="ARBA" id="ARBA00023242"/>
    </source>
</evidence>
<dbReference type="InterPro" id="IPR001806">
    <property type="entry name" value="Small_GTPase"/>
</dbReference>
<evidence type="ECO:0000256" key="1">
    <source>
        <dbReference type="ARBA" id="ARBA00006270"/>
    </source>
</evidence>
<dbReference type="SUPFAM" id="SSF101941">
    <property type="entry name" value="NAC domain"/>
    <property type="match status" value="2"/>
</dbReference>
<dbReference type="GO" id="GO:0003677">
    <property type="term" value="F:DNA binding"/>
    <property type="evidence" value="ECO:0007669"/>
    <property type="project" value="UniProtKB-KW"/>
</dbReference>
<dbReference type="EMBL" id="CP097504">
    <property type="protein sequence ID" value="URD88940.1"/>
    <property type="molecule type" value="Genomic_DNA"/>
</dbReference>
<dbReference type="InterPro" id="IPR036093">
    <property type="entry name" value="NAC_dom_sf"/>
</dbReference>
<dbReference type="SMART" id="SM00174">
    <property type="entry name" value="RHO"/>
    <property type="match status" value="1"/>
</dbReference>
<accession>A0A9E7F5E3</accession>
<dbReference type="GO" id="GO:0006355">
    <property type="term" value="P:regulation of DNA-templated transcription"/>
    <property type="evidence" value="ECO:0007669"/>
    <property type="project" value="InterPro"/>
</dbReference>
<feature type="domain" description="NAC" evidence="13">
    <location>
        <begin position="13"/>
        <end position="199"/>
    </location>
</feature>
<feature type="compositionally biased region" description="Basic residues" evidence="12">
    <location>
        <begin position="719"/>
        <end position="732"/>
    </location>
</feature>
<dbReference type="Pfam" id="PF00071">
    <property type="entry name" value="Ras"/>
    <property type="match status" value="1"/>
</dbReference>
<dbReference type="InterPro" id="IPR027417">
    <property type="entry name" value="P-loop_NTPase"/>
</dbReference>
<dbReference type="AlphaFoldDB" id="A0A9E7F5E3"/>
<keyword evidence="6" id="KW-0472">Membrane</keyword>
<keyword evidence="10" id="KW-0636">Prenylation</keyword>
<evidence type="ECO:0000256" key="4">
    <source>
        <dbReference type="ARBA" id="ARBA00023125"/>
    </source>
</evidence>
<keyword evidence="7" id="KW-0804">Transcription</keyword>
<keyword evidence="3" id="KW-0805">Transcription regulation</keyword>
<evidence type="ECO:0000256" key="6">
    <source>
        <dbReference type="ARBA" id="ARBA00023136"/>
    </source>
</evidence>
<keyword evidence="9" id="KW-0449">Lipoprotein</keyword>
<dbReference type="GO" id="GO:0012505">
    <property type="term" value="C:endomembrane system"/>
    <property type="evidence" value="ECO:0007669"/>
    <property type="project" value="UniProtKB-SubCell"/>
</dbReference>
<proteinExistence type="inferred from homology"/>
<dbReference type="SMART" id="SM00176">
    <property type="entry name" value="RAN"/>
    <property type="match status" value="1"/>
</dbReference>
<dbReference type="PROSITE" id="PS51420">
    <property type="entry name" value="RHO"/>
    <property type="match status" value="1"/>
</dbReference>
<dbReference type="InterPro" id="IPR050209">
    <property type="entry name" value="Rab_GTPases_membrane_traffic"/>
</dbReference>
<evidence type="ECO:0000256" key="7">
    <source>
        <dbReference type="ARBA" id="ARBA00023163"/>
    </source>
</evidence>
<dbReference type="SMART" id="SM00173">
    <property type="entry name" value="RAS"/>
    <property type="match status" value="1"/>
</dbReference>
<keyword evidence="5" id="KW-0342">GTP-binding</keyword>
<dbReference type="SUPFAM" id="SSF52540">
    <property type="entry name" value="P-loop containing nucleoside triphosphate hydrolases"/>
    <property type="match status" value="1"/>
</dbReference>
<evidence type="ECO:0000256" key="10">
    <source>
        <dbReference type="ARBA" id="ARBA00023289"/>
    </source>
</evidence>
<evidence type="ECO:0000256" key="11">
    <source>
        <dbReference type="ARBA" id="ARBA00037868"/>
    </source>
</evidence>
<evidence type="ECO:0000256" key="2">
    <source>
        <dbReference type="ARBA" id="ARBA00022741"/>
    </source>
</evidence>
<keyword evidence="4" id="KW-0238">DNA-binding</keyword>
<feature type="region of interest" description="Disordered" evidence="12">
    <location>
        <begin position="719"/>
        <end position="738"/>
    </location>
</feature>
<dbReference type="Pfam" id="PF02365">
    <property type="entry name" value="NAM"/>
    <property type="match status" value="2"/>
</dbReference>
<dbReference type="SMART" id="SM00175">
    <property type="entry name" value="RAB"/>
    <property type="match status" value="1"/>
</dbReference>
<keyword evidence="8" id="KW-0539">Nucleus</keyword>
<reference evidence="14" key="1">
    <citation type="submission" date="2022-05" db="EMBL/GenBank/DDBJ databases">
        <title>The Musa troglodytarum L. genome provides insights into the mechanism of non-climacteric behaviour and enrichment of carotenoids.</title>
        <authorList>
            <person name="Wang J."/>
        </authorList>
    </citation>
    <scope>NUCLEOTIDE SEQUENCE</scope>
    <source>
        <tissue evidence="14">Leaf</tissue>
    </source>
</reference>
<comment type="similarity">
    <text evidence="1">Belongs to the small GTPase superfamily. Rab family.</text>
</comment>
<name>A0A9E7F5E3_9LILI</name>
<keyword evidence="15" id="KW-1185">Reference proteome</keyword>
<dbReference type="InterPro" id="IPR003441">
    <property type="entry name" value="NAC-dom"/>
</dbReference>
<dbReference type="Gene3D" id="2.170.150.80">
    <property type="entry name" value="NAC domain"/>
    <property type="match status" value="1"/>
</dbReference>
<evidence type="ECO:0000256" key="12">
    <source>
        <dbReference type="SAM" id="MobiDB-lite"/>
    </source>
</evidence>
<evidence type="ECO:0000256" key="5">
    <source>
        <dbReference type="ARBA" id="ARBA00023134"/>
    </source>
</evidence>
<dbReference type="PANTHER" id="PTHR47979">
    <property type="entry name" value="DRAB11-RELATED"/>
    <property type="match status" value="1"/>
</dbReference>
<dbReference type="Proteomes" id="UP001055439">
    <property type="component" value="Chromosome 2"/>
</dbReference>
<evidence type="ECO:0000256" key="9">
    <source>
        <dbReference type="ARBA" id="ARBA00023288"/>
    </source>
</evidence>
<keyword evidence="2" id="KW-0547">Nucleotide-binding</keyword>